<dbReference type="PANTHER" id="PTHR13036:SF0">
    <property type="entry name" value="CHITOBIOSYLDIPHOSPHODOLICHOL BETA-MANNOSYLTRANSFERASE"/>
    <property type="match status" value="1"/>
</dbReference>
<evidence type="ECO:0000256" key="3">
    <source>
        <dbReference type="ARBA" id="ARBA00012611"/>
    </source>
</evidence>
<evidence type="ECO:0000256" key="11">
    <source>
        <dbReference type="ARBA" id="ARBA00024899"/>
    </source>
</evidence>
<keyword evidence="7" id="KW-0812">Transmembrane</keyword>
<evidence type="ECO:0000259" key="16">
    <source>
        <dbReference type="Pfam" id="PF00534"/>
    </source>
</evidence>
<comment type="caution">
    <text evidence="17">The sequence shown here is derived from an EMBL/GenBank/DDBJ whole genome shotgun (WGS) entry which is preliminary data.</text>
</comment>
<evidence type="ECO:0000256" key="1">
    <source>
        <dbReference type="ARBA" id="ARBA00004389"/>
    </source>
</evidence>
<evidence type="ECO:0000256" key="7">
    <source>
        <dbReference type="ARBA" id="ARBA00022692"/>
    </source>
</evidence>
<dbReference type="InterPro" id="IPR001296">
    <property type="entry name" value="Glyco_trans_1"/>
</dbReference>
<evidence type="ECO:0000256" key="5">
    <source>
        <dbReference type="ARBA" id="ARBA00022676"/>
    </source>
</evidence>
<keyword evidence="5 17" id="KW-0328">Glycosyltransferase</keyword>
<feature type="domain" description="Glycosyl transferase family 1" evidence="16">
    <location>
        <begin position="281"/>
        <end position="384"/>
    </location>
</feature>
<keyword evidence="10" id="KW-0472">Membrane</keyword>
<evidence type="ECO:0000256" key="8">
    <source>
        <dbReference type="ARBA" id="ARBA00022824"/>
    </source>
</evidence>
<evidence type="ECO:0000256" key="14">
    <source>
        <dbReference type="ARBA" id="ARBA00033088"/>
    </source>
</evidence>
<dbReference type="EMBL" id="JADGJW010000393">
    <property type="protein sequence ID" value="KAJ3218159.1"/>
    <property type="molecule type" value="Genomic_DNA"/>
</dbReference>
<evidence type="ECO:0000256" key="4">
    <source>
        <dbReference type="ARBA" id="ARBA00015841"/>
    </source>
</evidence>
<evidence type="ECO:0000313" key="17">
    <source>
        <dbReference type="EMBL" id="KAJ3218159.1"/>
    </source>
</evidence>
<keyword evidence="8" id="KW-0256">Endoplasmic reticulum</keyword>
<evidence type="ECO:0000256" key="10">
    <source>
        <dbReference type="ARBA" id="ARBA00023136"/>
    </source>
</evidence>
<dbReference type="Proteomes" id="UP001211065">
    <property type="component" value="Unassembled WGS sequence"/>
</dbReference>
<comment type="pathway">
    <text evidence="2">Protein modification; protein glycosylation.</text>
</comment>
<evidence type="ECO:0000256" key="12">
    <source>
        <dbReference type="ARBA" id="ARBA00031434"/>
    </source>
</evidence>
<keyword evidence="18" id="KW-1185">Reference proteome</keyword>
<keyword evidence="6" id="KW-0808">Transferase</keyword>
<comment type="function">
    <text evidence="11">Participates in the formation of the lipid-linked precursor oligosaccharide for N-glycosylation. Involved in assembling the dolichol-pyrophosphate-GlcNAc(2)-Man(5) intermediate on the cytoplasmic surface of the ER.</text>
</comment>
<dbReference type="EC" id="2.4.1.142" evidence="3"/>
<evidence type="ECO:0000256" key="15">
    <source>
        <dbReference type="ARBA" id="ARBA00045071"/>
    </source>
</evidence>
<dbReference type="Gene3D" id="3.40.50.2000">
    <property type="entry name" value="Glycogen Phosphorylase B"/>
    <property type="match status" value="1"/>
</dbReference>
<accession>A0AAD5U1Z5</accession>
<comment type="subcellular location">
    <subcellularLocation>
        <location evidence="1">Endoplasmic reticulum membrane</location>
        <topology evidence="1">Single-pass membrane protein</topology>
    </subcellularLocation>
</comment>
<dbReference type="Pfam" id="PF00534">
    <property type="entry name" value="Glycos_transf_1"/>
    <property type="match status" value="1"/>
</dbReference>
<comment type="catalytic activity">
    <reaction evidence="15">
        <text>an N,N'-diacetylchitobiosyl-diphospho-di-trans,poly-cis-dolichol + GDP-alpha-D-mannose = a beta-D-Man-(1-&gt;4)-beta-D-GlcNAc-(1-&gt;4)-alpha-D-GlcNAc-diphospho-di-trans,poly-cis-dolichol + GDP + H(+)</text>
        <dbReference type="Rhea" id="RHEA:13865"/>
        <dbReference type="Rhea" id="RHEA-COMP:19510"/>
        <dbReference type="Rhea" id="RHEA-COMP:19511"/>
        <dbReference type="ChEBI" id="CHEBI:15378"/>
        <dbReference type="ChEBI" id="CHEBI:57269"/>
        <dbReference type="ChEBI" id="CHEBI:57527"/>
        <dbReference type="ChEBI" id="CHEBI:58189"/>
        <dbReference type="ChEBI" id="CHEBI:58472"/>
        <dbReference type="EC" id="2.4.1.142"/>
    </reaction>
    <physiologicalReaction direction="left-to-right" evidence="15">
        <dbReference type="Rhea" id="RHEA:13866"/>
    </physiologicalReaction>
</comment>
<evidence type="ECO:0000256" key="6">
    <source>
        <dbReference type="ARBA" id="ARBA00022679"/>
    </source>
</evidence>
<keyword evidence="9" id="KW-1133">Transmembrane helix</keyword>
<dbReference type="AlphaFoldDB" id="A0AAD5U1Z5"/>
<dbReference type="GO" id="GO:0004578">
    <property type="term" value="F:chitobiosyldiphosphodolichol beta-mannosyltransferase activity"/>
    <property type="evidence" value="ECO:0007669"/>
    <property type="project" value="UniProtKB-EC"/>
</dbReference>
<dbReference type="SUPFAM" id="SSF53756">
    <property type="entry name" value="UDP-Glycosyltransferase/glycogen phosphorylase"/>
    <property type="match status" value="1"/>
</dbReference>
<reference evidence="17" key="1">
    <citation type="submission" date="2020-05" db="EMBL/GenBank/DDBJ databases">
        <title>Phylogenomic resolution of chytrid fungi.</title>
        <authorList>
            <person name="Stajich J.E."/>
            <person name="Amses K."/>
            <person name="Simmons R."/>
            <person name="Seto K."/>
            <person name="Myers J."/>
            <person name="Bonds A."/>
            <person name="Quandt C.A."/>
            <person name="Barry K."/>
            <person name="Liu P."/>
            <person name="Grigoriev I."/>
            <person name="Longcore J.E."/>
            <person name="James T.Y."/>
        </authorList>
    </citation>
    <scope>NUCLEOTIDE SEQUENCE</scope>
    <source>
        <strain evidence="17">JEL0476</strain>
    </source>
</reference>
<evidence type="ECO:0000256" key="2">
    <source>
        <dbReference type="ARBA" id="ARBA00004922"/>
    </source>
</evidence>
<protein>
    <recommendedName>
        <fullName evidence="4">Chitobiosyldiphosphodolichol beta-mannosyltransferase</fullName>
        <ecNumber evidence="3">2.4.1.142</ecNumber>
    </recommendedName>
    <alternativeName>
        <fullName evidence="13">Beta-1,4-mannosyltransferase</fullName>
    </alternativeName>
    <alternativeName>
        <fullName evidence="14">GDP-Man:GlcNAc2-PP-dolichol mannosyltransferase</fullName>
    </alternativeName>
    <alternativeName>
        <fullName evidence="12">GDP-mannose-dolichol diphosphochitobiose mannosyltransferase</fullName>
    </alternativeName>
</protein>
<sequence length="419" mass="48481">MQYHAMSLADNNFIVYLICFVENQPSLALLENKSIILVKLNKPNKLQPNFPKLFYILHALFRITTQILELIYALIFRIDIPDVLLVQNPPAIPTLFIAQIYCRLVDVKLYIDWHNFGYSIMQLSLGTSNSIVKICKFYEFTFGKIADGHFCVSNAMKTFLIHDMKVSGKIVVLYDKPPCHFKKLTVAEVHKFLEKQEFGVEHNDNINDENAKKIPETANLRKLSSTISTMKEHLYSSPRFKKSDRRLILVSSTSWTEDEDFSILFNSLRDYELNFKKNNEANLDLPKLTVVITGKGPLKEYYVNLIQKERFEYVKFFFPWLTAEAYPLLLGSADIGVCLHTSSSGLDLPMKAVDMFGCELPVLAINYATISELVKDNVNGLIFNDSLELYQQFLVRTHFTLSYIFFRTYFKVFLKNQLE</sequence>
<gene>
    <name evidence="17" type="primary">ALG1</name>
    <name evidence="17" type="ORF">HK099_005173</name>
</gene>
<dbReference type="InterPro" id="IPR026051">
    <property type="entry name" value="ALG1-like"/>
</dbReference>
<dbReference type="GO" id="GO:0005789">
    <property type="term" value="C:endoplasmic reticulum membrane"/>
    <property type="evidence" value="ECO:0007669"/>
    <property type="project" value="UniProtKB-SubCell"/>
</dbReference>
<evidence type="ECO:0000313" key="18">
    <source>
        <dbReference type="Proteomes" id="UP001211065"/>
    </source>
</evidence>
<evidence type="ECO:0000256" key="9">
    <source>
        <dbReference type="ARBA" id="ARBA00022989"/>
    </source>
</evidence>
<evidence type="ECO:0000256" key="13">
    <source>
        <dbReference type="ARBA" id="ARBA00031566"/>
    </source>
</evidence>
<dbReference type="PANTHER" id="PTHR13036">
    <property type="entry name" value="BETA1,4 MANNOSYLTRANSFERASE"/>
    <property type="match status" value="1"/>
</dbReference>
<name>A0AAD5U1Z5_9FUNG</name>
<organism evidence="17 18">
    <name type="scientific">Clydaea vesicula</name>
    <dbReference type="NCBI Taxonomy" id="447962"/>
    <lineage>
        <taxon>Eukaryota</taxon>
        <taxon>Fungi</taxon>
        <taxon>Fungi incertae sedis</taxon>
        <taxon>Chytridiomycota</taxon>
        <taxon>Chytridiomycota incertae sedis</taxon>
        <taxon>Chytridiomycetes</taxon>
        <taxon>Lobulomycetales</taxon>
        <taxon>Lobulomycetaceae</taxon>
        <taxon>Clydaea</taxon>
    </lineage>
</organism>
<proteinExistence type="predicted"/>